<name>A0A6G8B0C9_9LACO</name>
<dbReference type="InterPro" id="IPR018077">
    <property type="entry name" value="Glyco_hydro_fam25_subgr"/>
</dbReference>
<keyword evidence="3" id="KW-0326">Glycosidase</keyword>
<keyword evidence="5" id="KW-1185">Reference proteome</keyword>
<protein>
    <recommendedName>
        <fullName evidence="6">Lysozyme</fullName>
    </recommendedName>
</protein>
<dbReference type="InterPro" id="IPR002053">
    <property type="entry name" value="Glyco_hydro_25"/>
</dbReference>
<dbReference type="GO" id="GO:0003796">
    <property type="term" value="F:lysozyme activity"/>
    <property type="evidence" value="ECO:0007669"/>
    <property type="project" value="InterPro"/>
</dbReference>
<dbReference type="PANTHER" id="PTHR34135">
    <property type="entry name" value="LYSOZYME"/>
    <property type="match status" value="1"/>
</dbReference>
<evidence type="ECO:0000313" key="5">
    <source>
        <dbReference type="Proteomes" id="UP000500741"/>
    </source>
</evidence>
<dbReference type="EMBL" id="CP049888">
    <property type="protein sequence ID" value="QIL50583.1"/>
    <property type="molecule type" value="Genomic_DNA"/>
</dbReference>
<evidence type="ECO:0000256" key="2">
    <source>
        <dbReference type="ARBA" id="ARBA00022801"/>
    </source>
</evidence>
<dbReference type="AlphaFoldDB" id="A0A6G8B0C9"/>
<organism evidence="4 5">
    <name type="scientific">Weissella coleopterorum</name>
    <dbReference type="NCBI Taxonomy" id="2714949"/>
    <lineage>
        <taxon>Bacteria</taxon>
        <taxon>Bacillati</taxon>
        <taxon>Bacillota</taxon>
        <taxon>Bacilli</taxon>
        <taxon>Lactobacillales</taxon>
        <taxon>Lactobacillaceae</taxon>
        <taxon>Weissella</taxon>
    </lineage>
</organism>
<evidence type="ECO:0000256" key="1">
    <source>
        <dbReference type="ARBA" id="ARBA00010646"/>
    </source>
</evidence>
<dbReference type="InterPro" id="IPR017853">
    <property type="entry name" value="GH"/>
</dbReference>
<evidence type="ECO:0008006" key="6">
    <source>
        <dbReference type="Google" id="ProtNLM"/>
    </source>
</evidence>
<dbReference type="RefSeq" id="WP_166010329.1">
    <property type="nucleotide sequence ID" value="NZ_CP049888.1"/>
</dbReference>
<dbReference type="PROSITE" id="PS51904">
    <property type="entry name" value="GLYCOSYL_HYDROL_F25_2"/>
    <property type="match status" value="1"/>
</dbReference>
<evidence type="ECO:0000256" key="3">
    <source>
        <dbReference type="ARBA" id="ARBA00023295"/>
    </source>
</evidence>
<dbReference type="GO" id="GO:0016998">
    <property type="term" value="P:cell wall macromolecule catabolic process"/>
    <property type="evidence" value="ECO:0007669"/>
    <property type="project" value="InterPro"/>
</dbReference>
<dbReference type="Proteomes" id="UP000500741">
    <property type="component" value="Chromosome"/>
</dbReference>
<proteinExistence type="inferred from homology"/>
<dbReference type="SUPFAM" id="SSF51445">
    <property type="entry name" value="(Trans)glycosidases"/>
    <property type="match status" value="1"/>
</dbReference>
<dbReference type="Gene3D" id="3.20.20.80">
    <property type="entry name" value="Glycosidases"/>
    <property type="match status" value="1"/>
</dbReference>
<comment type="similarity">
    <text evidence="1">Belongs to the glycosyl hydrolase 25 family.</text>
</comment>
<evidence type="ECO:0000313" key="4">
    <source>
        <dbReference type="EMBL" id="QIL50583.1"/>
    </source>
</evidence>
<sequence length="198" mass="21700">MTMNGLDLSSYQEGLNAGAIEADFIIVKATEGTYFINPVGDQHYQQAKAEGKLLGVHHFMSNEDPRAQAKYFVNNIGGYIGEAILILDFEADGLGLGPNGAKVFLDRVYELTGVAPLIYMSKSVIHQMDWSAVSPQYGLWAAQYANYDRTGYLSDPWTDGTGWGVWGEPAIYQYSSTGLLAGYDGNLDLNIAYMDKDA</sequence>
<dbReference type="GO" id="GO:0016052">
    <property type="term" value="P:carbohydrate catabolic process"/>
    <property type="evidence" value="ECO:0007669"/>
    <property type="project" value="TreeGrafter"/>
</dbReference>
<reference evidence="4 5" key="1">
    <citation type="submission" date="2020-03" db="EMBL/GenBank/DDBJ databases">
        <title>Weissella sp. nov., isolated from Cybister lewisianus.</title>
        <authorList>
            <person name="Hyun D.-W."/>
            <person name="Bae J.-W."/>
        </authorList>
    </citation>
    <scope>NUCLEOTIDE SEQUENCE [LARGE SCALE GENOMIC DNA]</scope>
    <source>
        <strain evidence="4 5">HDW19</strain>
    </source>
</reference>
<dbReference type="Pfam" id="PF01183">
    <property type="entry name" value="Glyco_hydro_25"/>
    <property type="match status" value="1"/>
</dbReference>
<gene>
    <name evidence="4" type="ORF">G7084_04205</name>
</gene>
<dbReference type="GO" id="GO:0009253">
    <property type="term" value="P:peptidoglycan catabolic process"/>
    <property type="evidence" value="ECO:0007669"/>
    <property type="project" value="InterPro"/>
</dbReference>
<accession>A0A6G8B0C9</accession>
<keyword evidence="2" id="KW-0378">Hydrolase</keyword>
<dbReference type="PANTHER" id="PTHR34135:SF2">
    <property type="entry name" value="LYSOZYME"/>
    <property type="match status" value="1"/>
</dbReference>
<dbReference type="SMART" id="SM00641">
    <property type="entry name" value="Glyco_25"/>
    <property type="match status" value="1"/>
</dbReference>
<dbReference type="KEGG" id="wco:G7084_04205"/>